<dbReference type="AlphaFoldDB" id="A0A540VCD2"/>
<proteinExistence type="inferred from homology"/>
<dbReference type="InterPro" id="IPR000515">
    <property type="entry name" value="MetI-like"/>
</dbReference>
<dbReference type="InParanoid" id="A0A540VCD2"/>
<feature type="transmembrane region" description="Helical" evidence="7">
    <location>
        <begin position="110"/>
        <end position="134"/>
    </location>
</feature>
<dbReference type="SUPFAM" id="SSF161098">
    <property type="entry name" value="MetI-like"/>
    <property type="match status" value="1"/>
</dbReference>
<dbReference type="Proteomes" id="UP000317371">
    <property type="component" value="Unassembled WGS sequence"/>
</dbReference>
<dbReference type="CDD" id="cd06261">
    <property type="entry name" value="TM_PBP2"/>
    <property type="match status" value="1"/>
</dbReference>
<dbReference type="RefSeq" id="WP_141611344.1">
    <property type="nucleotide sequence ID" value="NZ_VIGC02000024.1"/>
</dbReference>
<dbReference type="PANTHER" id="PTHR32243:SF18">
    <property type="entry name" value="INNER MEMBRANE ABC TRANSPORTER PERMEASE PROTEIN YCJP"/>
    <property type="match status" value="1"/>
</dbReference>
<dbReference type="InterPro" id="IPR050901">
    <property type="entry name" value="BP-dep_ABC_trans_perm"/>
</dbReference>
<evidence type="ECO:0000313" key="9">
    <source>
        <dbReference type="EMBL" id="TQE94426.1"/>
    </source>
</evidence>
<dbReference type="EMBL" id="VIGC01000024">
    <property type="protein sequence ID" value="TQE94426.1"/>
    <property type="molecule type" value="Genomic_DNA"/>
</dbReference>
<dbReference type="GO" id="GO:0055085">
    <property type="term" value="P:transmembrane transport"/>
    <property type="evidence" value="ECO:0007669"/>
    <property type="project" value="InterPro"/>
</dbReference>
<evidence type="ECO:0000313" key="10">
    <source>
        <dbReference type="Proteomes" id="UP000317371"/>
    </source>
</evidence>
<evidence type="ECO:0000259" key="8">
    <source>
        <dbReference type="PROSITE" id="PS50928"/>
    </source>
</evidence>
<dbReference type="PROSITE" id="PS50928">
    <property type="entry name" value="ABC_TM1"/>
    <property type="match status" value="1"/>
</dbReference>
<protein>
    <submittedName>
        <fullName evidence="9">Carbohydrate ABC transporter permease</fullName>
    </submittedName>
</protein>
<name>A0A540VCD2_9CHLR</name>
<gene>
    <name evidence="9" type="ORF">FKZ61_16985</name>
</gene>
<dbReference type="PANTHER" id="PTHR32243">
    <property type="entry name" value="MALTOSE TRANSPORT SYSTEM PERMEASE-RELATED"/>
    <property type="match status" value="1"/>
</dbReference>
<evidence type="ECO:0000256" key="3">
    <source>
        <dbReference type="ARBA" id="ARBA00022475"/>
    </source>
</evidence>
<dbReference type="InterPro" id="IPR035906">
    <property type="entry name" value="MetI-like_sf"/>
</dbReference>
<dbReference type="Pfam" id="PF00528">
    <property type="entry name" value="BPD_transp_1"/>
    <property type="match status" value="1"/>
</dbReference>
<evidence type="ECO:0000256" key="4">
    <source>
        <dbReference type="ARBA" id="ARBA00022692"/>
    </source>
</evidence>
<sequence length="281" mass="31368">MTALLDRIPEGVFRVIAFVVIALLLGMILFPLYFMATTAFKVEREIYSELTWIPREPTLENFRAVIYSFRIPLYLRNTLIVALSTTAIVVVFSTLAAYAMTRLRFPGRGWLARGVLFVYLIPGSLMLIPMYLIIVNLRLKDTYLGLIIANMSFAVPFCTWLLMGYLRGISAEMEEAAMIDGCTRLGTLWHIVLPLSVPGLVTAAIFVFNGVWNEFIFALVLAQDESRRMISVGLSNFYRSDYYMVGPMMAGSLIAMAPVVILYILAQRYVVGGLAAGAVKG</sequence>
<keyword evidence="2 7" id="KW-0813">Transport</keyword>
<feature type="transmembrane region" description="Helical" evidence="7">
    <location>
        <begin position="12"/>
        <end position="34"/>
    </location>
</feature>
<feature type="transmembrane region" description="Helical" evidence="7">
    <location>
        <begin position="187"/>
        <end position="212"/>
    </location>
</feature>
<keyword evidence="3" id="KW-1003">Cell membrane</keyword>
<evidence type="ECO:0000256" key="7">
    <source>
        <dbReference type="RuleBase" id="RU363032"/>
    </source>
</evidence>
<dbReference type="OrthoDB" id="9810086at2"/>
<evidence type="ECO:0000256" key="6">
    <source>
        <dbReference type="ARBA" id="ARBA00023136"/>
    </source>
</evidence>
<reference evidence="9 10" key="1">
    <citation type="submission" date="2019-06" db="EMBL/GenBank/DDBJ databases">
        <title>Genome sequence of Litorilinea aerophila BAA-2444.</title>
        <authorList>
            <person name="Maclea K.S."/>
            <person name="Maurais E.G."/>
            <person name="Iannazzi L.C."/>
        </authorList>
    </citation>
    <scope>NUCLEOTIDE SEQUENCE [LARGE SCALE GENOMIC DNA]</scope>
    <source>
        <strain evidence="9 10">ATCC BAA-2444</strain>
    </source>
</reference>
<comment type="similarity">
    <text evidence="7">Belongs to the binding-protein-dependent transport system permease family.</text>
</comment>
<keyword evidence="4 7" id="KW-0812">Transmembrane</keyword>
<keyword evidence="5 7" id="KW-1133">Transmembrane helix</keyword>
<evidence type="ECO:0000256" key="5">
    <source>
        <dbReference type="ARBA" id="ARBA00022989"/>
    </source>
</evidence>
<feature type="transmembrane region" description="Helical" evidence="7">
    <location>
        <begin position="79"/>
        <end position="98"/>
    </location>
</feature>
<organism evidence="9 10">
    <name type="scientific">Litorilinea aerophila</name>
    <dbReference type="NCBI Taxonomy" id="1204385"/>
    <lineage>
        <taxon>Bacteria</taxon>
        <taxon>Bacillati</taxon>
        <taxon>Chloroflexota</taxon>
        <taxon>Caldilineae</taxon>
        <taxon>Caldilineales</taxon>
        <taxon>Caldilineaceae</taxon>
        <taxon>Litorilinea</taxon>
    </lineage>
</organism>
<evidence type="ECO:0000256" key="1">
    <source>
        <dbReference type="ARBA" id="ARBA00004651"/>
    </source>
</evidence>
<evidence type="ECO:0000256" key="2">
    <source>
        <dbReference type="ARBA" id="ARBA00022448"/>
    </source>
</evidence>
<dbReference type="Gene3D" id="1.10.3720.10">
    <property type="entry name" value="MetI-like"/>
    <property type="match status" value="1"/>
</dbReference>
<keyword evidence="6 7" id="KW-0472">Membrane</keyword>
<feature type="domain" description="ABC transmembrane type-1" evidence="8">
    <location>
        <begin position="75"/>
        <end position="266"/>
    </location>
</feature>
<comment type="subcellular location">
    <subcellularLocation>
        <location evidence="1 7">Cell membrane</location>
        <topology evidence="1 7">Multi-pass membrane protein</topology>
    </subcellularLocation>
</comment>
<keyword evidence="10" id="KW-1185">Reference proteome</keyword>
<feature type="transmembrane region" description="Helical" evidence="7">
    <location>
        <begin position="146"/>
        <end position="166"/>
    </location>
</feature>
<feature type="transmembrane region" description="Helical" evidence="7">
    <location>
        <begin position="242"/>
        <end position="265"/>
    </location>
</feature>
<comment type="caution">
    <text evidence="9">The sequence shown here is derived from an EMBL/GenBank/DDBJ whole genome shotgun (WGS) entry which is preliminary data.</text>
</comment>
<accession>A0A540VCD2</accession>
<dbReference type="GO" id="GO:0005886">
    <property type="term" value="C:plasma membrane"/>
    <property type="evidence" value="ECO:0007669"/>
    <property type="project" value="UniProtKB-SubCell"/>
</dbReference>